<name>A0ABV5DNH5_9ACTN</name>
<reference evidence="2 3" key="1">
    <citation type="submission" date="2024-01" db="EMBL/GenBank/DDBJ databases">
        <title>Genome mining of biosynthetic gene clusters to explore secondary metabolites of Streptomyces sp.</title>
        <authorList>
            <person name="Baig A."/>
            <person name="Ajitkumar Shintre N."/>
            <person name="Kumar H."/>
            <person name="Anbarasu A."/>
            <person name="Ramaiah S."/>
        </authorList>
    </citation>
    <scope>NUCLEOTIDE SEQUENCE [LARGE SCALE GENOMIC DNA]</scope>
    <source>
        <strain evidence="2 3">A01</strain>
    </source>
</reference>
<organism evidence="2 3">
    <name type="scientific">Nocardiopsis alba</name>
    <dbReference type="NCBI Taxonomy" id="53437"/>
    <lineage>
        <taxon>Bacteria</taxon>
        <taxon>Bacillati</taxon>
        <taxon>Actinomycetota</taxon>
        <taxon>Actinomycetes</taxon>
        <taxon>Streptosporangiales</taxon>
        <taxon>Nocardiopsidaceae</taxon>
        <taxon>Nocardiopsis</taxon>
    </lineage>
</organism>
<evidence type="ECO:0000313" key="2">
    <source>
        <dbReference type="EMBL" id="MFB8766145.1"/>
    </source>
</evidence>
<evidence type="ECO:0000256" key="1">
    <source>
        <dbReference type="SAM" id="MobiDB-lite"/>
    </source>
</evidence>
<keyword evidence="3" id="KW-1185">Reference proteome</keyword>
<protein>
    <submittedName>
        <fullName evidence="2">Uncharacterized protein</fullName>
    </submittedName>
</protein>
<sequence length="44" mass="4599">MCDRPISGDTPADAERPMPLDDRARPSETASSPGEDSALSTPTP</sequence>
<accession>A0ABV5DNH5</accession>
<evidence type="ECO:0000313" key="3">
    <source>
        <dbReference type="Proteomes" id="UP001585053"/>
    </source>
</evidence>
<feature type="compositionally biased region" description="Polar residues" evidence="1">
    <location>
        <begin position="28"/>
        <end position="44"/>
    </location>
</feature>
<dbReference type="RefSeq" id="WP_014910456.1">
    <property type="nucleotide sequence ID" value="NZ_JAYMRS010000001.1"/>
</dbReference>
<feature type="region of interest" description="Disordered" evidence="1">
    <location>
        <begin position="1"/>
        <end position="44"/>
    </location>
</feature>
<proteinExistence type="predicted"/>
<dbReference type="Proteomes" id="UP001585053">
    <property type="component" value="Unassembled WGS sequence"/>
</dbReference>
<gene>
    <name evidence="2" type="ORF">VSQ78_00420</name>
</gene>
<feature type="compositionally biased region" description="Basic and acidic residues" evidence="1">
    <location>
        <begin position="13"/>
        <end position="26"/>
    </location>
</feature>
<comment type="caution">
    <text evidence="2">The sequence shown here is derived from an EMBL/GenBank/DDBJ whole genome shotgun (WGS) entry which is preliminary data.</text>
</comment>
<dbReference type="EMBL" id="JAYMRS010000001">
    <property type="protein sequence ID" value="MFB8766145.1"/>
    <property type="molecule type" value="Genomic_DNA"/>
</dbReference>